<dbReference type="OrthoDB" id="441971at2759"/>
<gene>
    <name evidence="1" type="ORF">MHI_LOCUS178103</name>
</gene>
<organism evidence="1 2">
    <name type="scientific">Heterotrigona itama</name>
    <dbReference type="NCBI Taxonomy" id="395501"/>
    <lineage>
        <taxon>Eukaryota</taxon>
        <taxon>Metazoa</taxon>
        <taxon>Ecdysozoa</taxon>
        <taxon>Arthropoda</taxon>
        <taxon>Hexapoda</taxon>
        <taxon>Insecta</taxon>
        <taxon>Pterygota</taxon>
        <taxon>Neoptera</taxon>
        <taxon>Endopterygota</taxon>
        <taxon>Hymenoptera</taxon>
        <taxon>Apocrita</taxon>
        <taxon>Aculeata</taxon>
        <taxon>Apoidea</taxon>
        <taxon>Anthophila</taxon>
        <taxon>Apidae</taxon>
        <taxon>Heterotrigona</taxon>
    </lineage>
</organism>
<proteinExistence type="predicted"/>
<comment type="caution">
    <text evidence="1">The sequence shown here is derived from an EMBL/GenBank/DDBJ whole genome shotgun (WGS) entry which is preliminary data.</text>
</comment>
<dbReference type="Proteomes" id="UP000752696">
    <property type="component" value="Unassembled WGS sequence"/>
</dbReference>
<dbReference type="AlphaFoldDB" id="A0A6V7GWE6"/>
<name>A0A6V7GWE6_9HYME</name>
<accession>A0A6V7GWE6</accession>
<keyword evidence="2" id="KW-1185">Reference proteome</keyword>
<sequence>MISKCETCQRENFTRIRHRELAFISDTIKDRNNKIAMDIYGPLQMTSKSNQYMNKLILLATLTLVIGEDIELTNLEDKNLLIQKVFLYHNEVKESPEINVLKVIINTLENKYVHYKNVMHLRVKTGLFNFVGSISKTLFDTLDDSDLELINQNIDKLFHLNNKIIQIQVDTTITAILIEKQGIIHPDILINEQLLLAYTKLIKESNTDNAIEPMEENVQLIYDISDKN</sequence>
<evidence type="ECO:0000313" key="1">
    <source>
        <dbReference type="EMBL" id="CAD1470130.1"/>
    </source>
</evidence>
<reference evidence="1" key="1">
    <citation type="submission" date="2020-07" db="EMBL/GenBank/DDBJ databases">
        <authorList>
            <person name="Nazaruddin N."/>
        </authorList>
    </citation>
    <scope>NUCLEOTIDE SEQUENCE</scope>
</reference>
<dbReference type="EMBL" id="CAJDYZ010003443">
    <property type="protein sequence ID" value="CAD1470130.1"/>
    <property type="molecule type" value="Genomic_DNA"/>
</dbReference>
<protein>
    <submittedName>
        <fullName evidence="1">Uncharacterized protein</fullName>
    </submittedName>
</protein>
<evidence type="ECO:0000313" key="2">
    <source>
        <dbReference type="Proteomes" id="UP000752696"/>
    </source>
</evidence>